<feature type="compositionally biased region" description="Low complexity" evidence="1">
    <location>
        <begin position="273"/>
        <end position="299"/>
    </location>
</feature>
<dbReference type="Proteomes" id="UP000663882">
    <property type="component" value="Unassembled WGS sequence"/>
</dbReference>
<dbReference type="AlphaFoldDB" id="A0A814JZY4"/>
<dbReference type="Gene3D" id="2.60.40.10">
    <property type="entry name" value="Immunoglobulins"/>
    <property type="match status" value="2"/>
</dbReference>
<feature type="region of interest" description="Disordered" evidence="1">
    <location>
        <begin position="341"/>
        <end position="405"/>
    </location>
</feature>
<evidence type="ECO:0000313" key="3">
    <source>
        <dbReference type="EMBL" id="CAF1044278.1"/>
    </source>
</evidence>
<sequence>MSFEMNNSWLNLINQSVTNDSDERFNFKSTSEDFFTREGERFMREDPMLLISNSVLTDITQNQDQSWSNESNPDSPGCSTTTFFMAKSSTPGEMLNALLAGELITLKNSFFFKRFLEGKTDGIATKENQQSRSLRNIVTGWNEPSLLNKKSHSGLNLRQQKDSPFNENCNTIVKKSKTVLRASQPMKGEVSRSLFDVKPKSTSTSVNCDTLDLTTNSNNNRRHSLDLSDSMSILSLHCRHNHLLNGNIYSNLSSNGDISTVNTETQTSHLVGSSSSSSTNSSRTQIHQQQQQTQQQQQHVFPSTPFPSWPSHHPQPLFYPVVSYHPIYSYAPSTSTTIQHQSTPLCIHPPPPPTTISSSSDIYSHHHDTNSPIITSLHSQSSDEKSSTSSFQRNNRSSSSSLLSANSQRLSHHQLTEQHDHWWLDIPSSNIIRMPSCYANKTSSIDVPIKNNGSVDITLSINIHKWDIISDTSSISNENHQIIPFQLDKIEYMIKSQQDIMIKVYFCPFQTGNYQCKLNIKCQFCPPHQSPLSSSLVTLVGVCHDPRNEHPILLSSTKEQQRNSDEQFSNRTSSHSQVSDMSLASTTAQSDGDLTSTSQHRQKDAILDIANQIGIEQNILDFGQVYINDDLTTNSKTLKLTIKNYSRTDPCDVDISESHLPFCISVRRATIREKSFVKLTCKFRPKKIGFYSENVILTIKRRNNFKTTITLTGRCIMGNMNTILQDSMENEE</sequence>
<evidence type="ECO:0000313" key="5">
    <source>
        <dbReference type="Proteomes" id="UP000663882"/>
    </source>
</evidence>
<dbReference type="InterPro" id="IPR054088">
    <property type="entry name" value="Cep192-like_D8"/>
</dbReference>
<dbReference type="Proteomes" id="UP000663889">
    <property type="component" value="Unassembled WGS sequence"/>
</dbReference>
<dbReference type="EMBL" id="CAJNOU010000963">
    <property type="protein sequence ID" value="CAF1124297.1"/>
    <property type="molecule type" value="Genomic_DNA"/>
</dbReference>
<feature type="compositionally biased region" description="Low complexity" evidence="1">
    <location>
        <begin position="387"/>
        <end position="405"/>
    </location>
</feature>
<protein>
    <recommendedName>
        <fullName evidence="2">Cep192-like domain-containing protein</fullName>
    </recommendedName>
</protein>
<dbReference type="OrthoDB" id="10021263at2759"/>
<gene>
    <name evidence="3" type="ORF">RFH988_LOCUS16384</name>
    <name evidence="4" type="ORF">SEV965_LOCUS17075</name>
</gene>
<comment type="caution">
    <text evidence="3">The sequence shown here is derived from an EMBL/GenBank/DDBJ whole genome shotgun (WGS) entry which is preliminary data.</text>
</comment>
<proteinExistence type="predicted"/>
<dbReference type="Pfam" id="PF22066">
    <property type="entry name" value="Cep192_D8"/>
    <property type="match status" value="1"/>
</dbReference>
<feature type="region of interest" description="Disordered" evidence="1">
    <location>
        <begin position="553"/>
        <end position="597"/>
    </location>
</feature>
<organism evidence="3 5">
    <name type="scientific">Rotaria sordida</name>
    <dbReference type="NCBI Taxonomy" id="392033"/>
    <lineage>
        <taxon>Eukaryota</taxon>
        <taxon>Metazoa</taxon>
        <taxon>Spiralia</taxon>
        <taxon>Gnathifera</taxon>
        <taxon>Rotifera</taxon>
        <taxon>Eurotatoria</taxon>
        <taxon>Bdelloidea</taxon>
        <taxon>Philodinida</taxon>
        <taxon>Philodinidae</taxon>
        <taxon>Rotaria</taxon>
    </lineage>
</organism>
<evidence type="ECO:0000256" key="1">
    <source>
        <dbReference type="SAM" id="MobiDB-lite"/>
    </source>
</evidence>
<dbReference type="InterPro" id="IPR013783">
    <property type="entry name" value="Ig-like_fold"/>
</dbReference>
<accession>A0A814JZY4</accession>
<evidence type="ECO:0000259" key="2">
    <source>
        <dbReference type="Pfam" id="PF22066"/>
    </source>
</evidence>
<evidence type="ECO:0000313" key="4">
    <source>
        <dbReference type="EMBL" id="CAF1124297.1"/>
    </source>
</evidence>
<feature type="compositionally biased region" description="Polar residues" evidence="1">
    <location>
        <begin position="566"/>
        <end position="597"/>
    </location>
</feature>
<reference evidence="3" key="1">
    <citation type="submission" date="2021-02" db="EMBL/GenBank/DDBJ databases">
        <authorList>
            <person name="Nowell W R."/>
        </authorList>
    </citation>
    <scope>NUCLEOTIDE SEQUENCE</scope>
</reference>
<dbReference type="EMBL" id="CAJNOO010000837">
    <property type="protein sequence ID" value="CAF1044278.1"/>
    <property type="molecule type" value="Genomic_DNA"/>
</dbReference>
<feature type="domain" description="Cep192-like" evidence="2">
    <location>
        <begin position="633"/>
        <end position="715"/>
    </location>
</feature>
<name>A0A814JZY4_9BILA</name>
<feature type="region of interest" description="Disordered" evidence="1">
    <location>
        <begin position="266"/>
        <end position="307"/>
    </location>
</feature>